<dbReference type="AlphaFoldDB" id="A0A7G1HUV8"/>
<sequence length="360" mass="40826">MKNKIFMCFIWITAISTGISSLHAQVYPVRPKLSDPNSFSIIVLPDPQSYNKYDANQPLFELQTAWIANNIDNLQIKSALCTGDLVEQNDCLIPNGINGNQTSTEQWEAASRAFRRLDNKLPYVLCTGNHDYGYVSAECRRSYFHDYFPVERNSCWRKSLVSVGLNADSIPTLENAAYELDTDTWGKLLVISIEFAPRDEAIVWAKSIANDERYKNHKVILLTHSYLTANAKRREKEKYKIAPANYGKAIWEKLVYPSPNIGMVICGHACAIVDYENQVSFRTDKNIAGKNVAQMMFNAQTADGEWCGNGGDGWLRILEFLPDGKTIKVRTFSPLFALSKLTSDKAWRNAPYDQFDITFE</sequence>
<dbReference type="Pfam" id="PF00149">
    <property type="entry name" value="Metallophos"/>
    <property type="match status" value="1"/>
</dbReference>
<evidence type="ECO:0000259" key="2">
    <source>
        <dbReference type="Pfam" id="PF00149"/>
    </source>
</evidence>
<feature type="domain" description="Calcineurin-like phosphoesterase" evidence="2">
    <location>
        <begin position="41"/>
        <end position="268"/>
    </location>
</feature>
<evidence type="ECO:0000256" key="1">
    <source>
        <dbReference type="SAM" id="SignalP"/>
    </source>
</evidence>
<name>A0A7G1HUV8_9BACT</name>
<dbReference type="Proteomes" id="UP000594042">
    <property type="component" value="Chromosome"/>
</dbReference>
<proteinExistence type="predicted"/>
<keyword evidence="4" id="KW-1185">Reference proteome</keyword>
<dbReference type="InterPro" id="IPR051918">
    <property type="entry name" value="STPP_CPPED1"/>
</dbReference>
<dbReference type="InterPro" id="IPR029052">
    <property type="entry name" value="Metallo-depent_PP-like"/>
</dbReference>
<feature type="chain" id="PRO_5028799255" evidence="1">
    <location>
        <begin position="25"/>
        <end position="360"/>
    </location>
</feature>
<dbReference type="KEGG" id="copr:Cop2CBH44_03110"/>
<dbReference type="PANTHER" id="PTHR43143">
    <property type="entry name" value="METALLOPHOSPHOESTERASE, CALCINEURIN SUPERFAMILY"/>
    <property type="match status" value="1"/>
</dbReference>
<reference evidence="4" key="1">
    <citation type="submission" date="2020-07" db="EMBL/GenBank/DDBJ databases">
        <title>Complete genome sequencing of Coprobacter sp. strain 2CBH44.</title>
        <authorList>
            <person name="Sakamoto M."/>
            <person name="Murakami T."/>
            <person name="Mori H."/>
        </authorList>
    </citation>
    <scope>NUCLEOTIDE SEQUENCE [LARGE SCALE GENOMIC DNA]</scope>
    <source>
        <strain evidence="4">2CBH44</strain>
    </source>
</reference>
<accession>A0A7G1HUV8</accession>
<dbReference type="EMBL" id="AP023322">
    <property type="protein sequence ID" value="BCI61958.1"/>
    <property type="molecule type" value="Genomic_DNA"/>
</dbReference>
<evidence type="ECO:0000313" key="4">
    <source>
        <dbReference type="Proteomes" id="UP000594042"/>
    </source>
</evidence>
<gene>
    <name evidence="3" type="ORF">Cop2CBH44_03110</name>
</gene>
<evidence type="ECO:0000313" key="3">
    <source>
        <dbReference type="EMBL" id="BCI61958.1"/>
    </source>
</evidence>
<dbReference type="InterPro" id="IPR004843">
    <property type="entry name" value="Calcineurin-like_PHP"/>
</dbReference>
<protein>
    <submittedName>
        <fullName evidence="3">Serine/threonine protein phosphatase</fullName>
    </submittedName>
</protein>
<dbReference type="PANTHER" id="PTHR43143:SF5">
    <property type="entry name" value="SECRETED PROTEIN"/>
    <property type="match status" value="1"/>
</dbReference>
<dbReference type="GO" id="GO:0016787">
    <property type="term" value="F:hydrolase activity"/>
    <property type="evidence" value="ECO:0007669"/>
    <property type="project" value="InterPro"/>
</dbReference>
<dbReference type="Gene3D" id="3.60.21.10">
    <property type="match status" value="1"/>
</dbReference>
<dbReference type="SUPFAM" id="SSF56300">
    <property type="entry name" value="Metallo-dependent phosphatases"/>
    <property type="match status" value="1"/>
</dbReference>
<feature type="signal peptide" evidence="1">
    <location>
        <begin position="1"/>
        <end position="24"/>
    </location>
</feature>
<organism evidence="3 4">
    <name type="scientific">Coprobacter secundus subsp. similis</name>
    <dbReference type="NCBI Taxonomy" id="2751153"/>
    <lineage>
        <taxon>Bacteria</taxon>
        <taxon>Pseudomonadati</taxon>
        <taxon>Bacteroidota</taxon>
        <taxon>Bacteroidia</taxon>
        <taxon>Bacteroidales</taxon>
        <taxon>Barnesiellaceae</taxon>
        <taxon>Coprobacter</taxon>
    </lineage>
</organism>
<keyword evidence="1" id="KW-0732">Signal</keyword>